<dbReference type="RefSeq" id="WP_157572117.1">
    <property type="nucleotide sequence ID" value="NZ_BCWR01000011.1"/>
</dbReference>
<name>A0A9X4NV08_9BURK</name>
<feature type="region of interest" description="Disordered" evidence="1">
    <location>
        <begin position="1"/>
        <end position="50"/>
    </location>
</feature>
<protein>
    <submittedName>
        <fullName evidence="2">Uncharacterized protein</fullName>
    </submittedName>
</protein>
<sequence>MIELANKATPAKPQPLAPQDPDNAVTGEASPPPTTDTPPPTPGTTPPRPA</sequence>
<dbReference type="AlphaFoldDB" id="A0A9X4NV08"/>
<reference evidence="2" key="1">
    <citation type="submission" date="2013-01" db="EMBL/GenBank/DDBJ databases">
        <title>Genome draft of Hydrogenophaga taeniospiralis 2K1.</title>
        <authorList>
            <person name="Gomila M."/>
            <person name="Lalucat J."/>
        </authorList>
    </citation>
    <scope>NUCLEOTIDE SEQUENCE</scope>
    <source>
        <strain evidence="2">CCUG 15921</strain>
    </source>
</reference>
<gene>
    <name evidence="2" type="ORF">H010_21226</name>
</gene>
<evidence type="ECO:0000313" key="3">
    <source>
        <dbReference type="Proteomes" id="UP001152876"/>
    </source>
</evidence>
<feature type="compositionally biased region" description="Pro residues" evidence="1">
    <location>
        <begin position="30"/>
        <end position="50"/>
    </location>
</feature>
<keyword evidence="3" id="KW-1185">Reference proteome</keyword>
<dbReference type="Proteomes" id="UP001152876">
    <property type="component" value="Unassembled WGS sequence"/>
</dbReference>
<evidence type="ECO:0000256" key="1">
    <source>
        <dbReference type="SAM" id="MobiDB-lite"/>
    </source>
</evidence>
<comment type="caution">
    <text evidence="2">The sequence shown here is derived from an EMBL/GenBank/DDBJ whole genome shotgun (WGS) entry which is preliminary data.</text>
</comment>
<evidence type="ECO:0000313" key="2">
    <source>
        <dbReference type="EMBL" id="MDG5977787.1"/>
    </source>
</evidence>
<accession>A0A9X4NV08</accession>
<proteinExistence type="predicted"/>
<dbReference type="EMBL" id="AOGK01000026">
    <property type="protein sequence ID" value="MDG5977787.1"/>
    <property type="molecule type" value="Genomic_DNA"/>
</dbReference>
<organism evidence="2 3">
    <name type="scientific">Hydrogenophaga taeniospiralis CCUG 15921</name>
    <dbReference type="NCBI Taxonomy" id="1281780"/>
    <lineage>
        <taxon>Bacteria</taxon>
        <taxon>Pseudomonadati</taxon>
        <taxon>Pseudomonadota</taxon>
        <taxon>Betaproteobacteria</taxon>
        <taxon>Burkholderiales</taxon>
        <taxon>Comamonadaceae</taxon>
        <taxon>Hydrogenophaga</taxon>
    </lineage>
</organism>